<sequence length="99" mass="11670">MGYCTHYSVAILPDSEVIRHIIENDDNLYAIHEDADSYKWYDHESDMRNFSAKFPDYTFQLSGEGEDSGDIWRKYFCNGKMQHCPAQITYEPFDESKLQ</sequence>
<protein>
    <submittedName>
        <fullName evidence="1">Uncharacterized protein</fullName>
    </submittedName>
</protein>
<dbReference type="RefSeq" id="WP_099518883.1">
    <property type="nucleotide sequence ID" value="NZ_CP016808.1"/>
</dbReference>
<proteinExistence type="predicted"/>
<organism evidence="1">
    <name type="scientific">Paenibacillus sp. BIHB 4019</name>
    <dbReference type="NCBI Taxonomy" id="1870819"/>
    <lineage>
        <taxon>Bacteria</taxon>
        <taxon>Bacillati</taxon>
        <taxon>Bacillota</taxon>
        <taxon>Bacilli</taxon>
        <taxon>Bacillales</taxon>
        <taxon>Paenibacillaceae</taxon>
        <taxon>Paenibacillus</taxon>
    </lineage>
</organism>
<name>A0A1B2DJ31_9BACL</name>
<gene>
    <name evidence="1" type="ORF">BBD42_15435</name>
</gene>
<reference evidence="1" key="1">
    <citation type="submission" date="2016-08" db="EMBL/GenBank/DDBJ databases">
        <title>Complete Genome Seqeunce of Paenibacillus sp. BIHB 4019 from tea rhizoplane.</title>
        <authorList>
            <person name="Thakur R."/>
            <person name="Swarnkar M.K."/>
            <person name="Gulati A."/>
        </authorList>
    </citation>
    <scope>NUCLEOTIDE SEQUENCE [LARGE SCALE GENOMIC DNA]</scope>
    <source>
        <strain evidence="1">BIHB4019</strain>
    </source>
</reference>
<evidence type="ECO:0000313" key="1">
    <source>
        <dbReference type="EMBL" id="ANY67703.1"/>
    </source>
</evidence>
<dbReference type="AlphaFoldDB" id="A0A1B2DJ31"/>
<accession>A0A1B2DJ31</accession>
<dbReference type="EMBL" id="CP016808">
    <property type="protein sequence ID" value="ANY67703.1"/>
    <property type="molecule type" value="Genomic_DNA"/>
</dbReference>